<feature type="compositionally biased region" description="Polar residues" evidence="9">
    <location>
        <begin position="872"/>
        <end position="916"/>
    </location>
</feature>
<feature type="compositionally biased region" description="Low complexity" evidence="9">
    <location>
        <begin position="227"/>
        <end position="236"/>
    </location>
</feature>
<evidence type="ECO:0000256" key="8">
    <source>
        <dbReference type="PROSITE-ProRule" id="PRU00175"/>
    </source>
</evidence>
<feature type="compositionally biased region" description="Basic and acidic residues" evidence="9">
    <location>
        <begin position="502"/>
        <end position="522"/>
    </location>
</feature>
<keyword evidence="5 8" id="KW-0863">Zinc-finger</keyword>
<dbReference type="InterPro" id="IPR001841">
    <property type="entry name" value="Znf_RING"/>
</dbReference>
<feature type="compositionally biased region" description="Basic and acidic residues" evidence="9">
    <location>
        <begin position="64"/>
        <end position="75"/>
    </location>
</feature>
<feature type="region of interest" description="Disordered" evidence="9">
    <location>
        <begin position="669"/>
        <end position="962"/>
    </location>
</feature>
<feature type="compositionally biased region" description="Polar residues" evidence="9">
    <location>
        <begin position="2172"/>
        <end position="2186"/>
    </location>
</feature>
<dbReference type="CDD" id="cd20351">
    <property type="entry name" value="Rcat_RBR_HOIP"/>
    <property type="match status" value="1"/>
</dbReference>
<dbReference type="InterPro" id="IPR047540">
    <property type="entry name" value="BRcat_RBR_RNF31-like"/>
</dbReference>
<evidence type="ECO:0000259" key="11">
    <source>
        <dbReference type="PROSITE" id="PS51873"/>
    </source>
</evidence>
<feature type="compositionally biased region" description="Polar residues" evidence="9">
    <location>
        <begin position="765"/>
        <end position="774"/>
    </location>
</feature>
<feature type="compositionally biased region" description="Acidic residues" evidence="9">
    <location>
        <begin position="483"/>
        <end position="501"/>
    </location>
</feature>
<dbReference type="Pfam" id="PF18091">
    <property type="entry name" value="E3_UbLigase_RBR"/>
    <property type="match status" value="1"/>
</dbReference>
<feature type="region of interest" description="Disordered" evidence="9">
    <location>
        <begin position="2165"/>
        <end position="2228"/>
    </location>
</feature>
<feature type="region of interest" description="Disordered" evidence="9">
    <location>
        <begin position="557"/>
        <end position="652"/>
    </location>
</feature>
<evidence type="ECO:0000256" key="1">
    <source>
        <dbReference type="ARBA" id="ARBA00008278"/>
    </source>
</evidence>
<dbReference type="GO" id="GO:1990450">
    <property type="term" value="F:linear polyubiquitin binding"/>
    <property type="evidence" value="ECO:0007669"/>
    <property type="project" value="TreeGrafter"/>
</dbReference>
<dbReference type="PANTHER" id="PTHR16004">
    <property type="entry name" value="RING FINGER PROTEIN 31-RELATED"/>
    <property type="match status" value="1"/>
</dbReference>
<proteinExistence type="inferred from homology"/>
<feature type="compositionally biased region" description="Polar residues" evidence="9">
    <location>
        <begin position="929"/>
        <end position="938"/>
    </location>
</feature>
<gene>
    <name evidence="12" type="ORF">TBIB3V08_LOCUS7179</name>
</gene>
<evidence type="ECO:0000256" key="6">
    <source>
        <dbReference type="ARBA" id="ARBA00022786"/>
    </source>
</evidence>
<feature type="compositionally biased region" description="Polar residues" evidence="9">
    <location>
        <begin position="458"/>
        <end position="469"/>
    </location>
</feature>
<dbReference type="GO" id="GO:0036435">
    <property type="term" value="F:K48-linked polyubiquitin modification-dependent protein binding"/>
    <property type="evidence" value="ECO:0007669"/>
    <property type="project" value="TreeGrafter"/>
</dbReference>
<dbReference type="PROSITE" id="PS51873">
    <property type="entry name" value="TRIAD"/>
    <property type="match status" value="1"/>
</dbReference>
<feature type="region of interest" description="Disordered" evidence="9">
    <location>
        <begin position="1642"/>
        <end position="1664"/>
    </location>
</feature>
<protein>
    <recommendedName>
        <fullName evidence="13">RBR-type E3 ubiquitin transferase</fullName>
    </recommendedName>
</protein>
<feature type="compositionally biased region" description="Low complexity" evidence="9">
    <location>
        <begin position="753"/>
        <end position="764"/>
    </location>
</feature>
<feature type="region of interest" description="Disordered" evidence="9">
    <location>
        <begin position="380"/>
        <end position="533"/>
    </location>
</feature>
<feature type="compositionally biased region" description="Basic and acidic residues" evidence="9">
    <location>
        <begin position="148"/>
        <end position="159"/>
    </location>
</feature>
<evidence type="ECO:0000256" key="2">
    <source>
        <dbReference type="ARBA" id="ARBA00022679"/>
    </source>
</evidence>
<dbReference type="InterPro" id="IPR002867">
    <property type="entry name" value="IBR_dom"/>
</dbReference>
<keyword evidence="2" id="KW-0808">Transferase</keyword>
<dbReference type="InterPro" id="IPR026254">
    <property type="entry name" value="RNF31-like"/>
</dbReference>
<feature type="region of interest" description="Disordered" evidence="9">
    <location>
        <begin position="1036"/>
        <end position="1063"/>
    </location>
</feature>
<feature type="region of interest" description="Disordered" evidence="9">
    <location>
        <begin position="1491"/>
        <end position="1544"/>
    </location>
</feature>
<dbReference type="InterPro" id="IPR047541">
    <property type="entry name" value="RNF31_RBR_mRING-HC-like"/>
</dbReference>
<feature type="compositionally biased region" description="Polar residues" evidence="9">
    <location>
        <begin position="1898"/>
        <end position="1910"/>
    </location>
</feature>
<keyword evidence="7" id="KW-0862">Zinc</keyword>
<dbReference type="InterPro" id="IPR041031">
    <property type="entry name" value="RNF31_C"/>
</dbReference>
<accession>A0A7R9F299</accession>
<dbReference type="GO" id="GO:0070530">
    <property type="term" value="F:K63-linked polyubiquitin modification-dependent protein binding"/>
    <property type="evidence" value="ECO:0007669"/>
    <property type="project" value="TreeGrafter"/>
</dbReference>
<sequence length="2764" mass="306893">MRTNCVPLQALDANRFQSLRPPLPPKGEHMPSPVPPPRKNKRTSSTSRLGSISPQLGFQGPPVPKKEFSIKDKMGSLKRMMGTRPLPPPPTNKFNTTSREAIEPSSPEEQSRQMADRMGTLQQRYRQHQAAMRGTTPNIPLTVMEMSRQSDSEREDSKVARGRSNSMAAGKFPNLTDHEQPPSRDSGYTDWEADKWGTPSRHRSSSISGSSGIDVSPKHRHNQNNMSSDISRQSTITRRRTSDFTSPTPSSPSAQRGIPNQYVGRGMVQSSSVCDLQGMASPQPQHGFNSMQQAQSMAHLNCPSCNHGMVWMPNNPWEFNPPPGRTPSNLSINMLPPSPGYGPDGGAFVPMWGGNPNMGTWHGPPPGMYPQGAYPLGMSASQSNLHAGIPVGPQHRRAPSPAHSTKSAQPPRSRIISSPPHSVKSNQPQRRTNSPVQSLRGSQQRQRPPSPSRKSHLSRVSQSQRSSTMPRGKNTSRRMSSESSEEEEQIFPQEEDDVDDMSDVREDVFFESQDGKDEEERSPSPPKLVVPDHPWECEHCTYVNRAGTRVCAMCCKTPSNLSQSPRRPSLELQRRRQRQSSSEVATVSSSNTANRNRNQSLSNTSSLRRNSRNNKESYNENTSKLRRHNELGAKRQLHHESDDSYRDQSDSPYDESFVVAKFNKQLRISQKPSKPMEEDPYESVQVKSSEVEMGNNKKKGQKLEDLKASQTTRTKIRQAEQSDMMSDSKSVPSALSERQTTTATSSDTHSQISLTSPSPLPASSEDSAAQNNAANKPAYVVIEPTRPTKVSTGVGPSPPKEIVARTPQVEPPPPAHVSVSTGIQSGAEAQRSVEVRSQVERKVEAKTKMVTSTGTSPPPQSISTQKLEDLKASQTTRTKIRQAEQSDMMSDSKSVPSALSERQTTTATSSDTHSQISLTSPSPLPASSEDSAAQNNAANKPAYVVIEPTRPTKVSTGVGPSPPKEIVARTPQVEPPPPAHVSVSTGIQSGAEAQRSVEVRSQVERKVEAKTKMVTSTGTSPPPQSISTQTYEVSLKVSGRSDSSTSPVNLGRKEEDNGRYKYGGGGGGSRLKRAMSLHMATQTQDGTWATPPQQLYRSYSRQSLMSDTQSLPLSQARDLSPTRFDTRYLDEEVMAYTERNYGSYFGGGLNDLRKDELQNGKQRSLMDPRRSLPMTDISKSQLDLRYLETMDSRRTSFPEQAGFNNYQRKPEPLVRRNSVGARSSSQPPDNRFGVSRPEYLTNIEDLVQRQRTDAMKSQGLELVKLLREAEQHNFTTEDLQVAMSHCGDKSPILWLQENWRNMIDTVVTLATNYGHERKENNIGTISVQEARDALRLHKGNVWAAVTECVEQRQKKYADLLSRGNFTREDIVTVLTANHGNMEAAYLDLSKTQLKPFLMRIWGPPAGTDNESGNLGAVVDQMDQLNIKNAGEIATADKTHPTDEDDSLSITDFVDARSDLELDETMTTDESKAVSPVSDSFTNPLSTEAAISSLVRPNDSRLNSPSDDLIKQGRSDAQVPKGKTSTSAKEQNLPTNENSSRKDEAADVPKEMAFQMLLNLLAVLNSDESNQNIPQLEAQKAAILATINNLVAKPPETKVDAKETEIQPVQLTGLETIMGETKHNKEGWEHLVNENSVLYGELKNEPSHSSEEELQSSANTDSDFDEDCLSENLVSLSSEKKHVHKEDNRGVHLPIKIIDDNQGQNRHRQVLQKPPQQDNSETNINTKKERTKESSTNTKRDNTTNVHSAESSSSLENVTNMNEPQDTLDKKTTKEVSNISTLRNDALNDLVKSVNTTLKEMADLCLEDENEDEYETEEEYETDDEEEIEEEISDEDMTDSKQVTVIYRTDSSKNNQSLEGGRSNEEEIKNKKLNLTSKGYAIATSQTPTQEDKTPIELKTQSNTETINLSGNDAAPISKKEPSNAIQMKESNTSHSKVKDHVEEQISPSPKPEQENINIIKSSKTEGKIKITNVTSSADIPKQDSKPSDIKVPSGSQKQLATKLPKMAAPKTQTVIPKPPPRKNTTIKPGTKTQTSIPRLVTNKETNSNIAQNKQKGTSTPVKKVSGTSTKNIPSKKDLPKKSENNKKETVSESTLNQSQVKDESEELLLSATLPKLDSNLENPAVDINKDFITSVEATDIPDNTKSQSLDTAISIVRIEIADVKSSGDEQLKQTSNISVPNMNDNPPDSVLEEPQLHSDNSNGPPENTNETTNDEDTSARQEEEKAKKTDLFQFERQVRRCLAEGLVSTYEQAEIAVKLIDLKFDREEALSAAQECSTLAAAIAFLEQECELCMGKYTMKQASTTGMVSMLKCTHCCCKDCTKNYFTIQITDRNINDAVCPFCKEPELDNDDEALEYFSNLDILLKSIVDPPVHELFQRKLRDRTLMQDPNFKWCVKCSSGFIANPRQKRLICPDCRSVTCAFCRRPWEKQHEGITCEKFAEWKEANDPEIQAAGLAKHLAENGIDCPKCKFRYSLARGGCMHFTCSQCKYEFCFGCGKPFLMGAKCTVSPFCAKLGLHSHHPRNCLFYLRDKDPKELQKLLQDNKVHFDTELPKKLKAQQEAGEVIKCLVQLQKETPAGLIDDVCKTETMDGHAGLCRTHYLEYLSILIRRYKVDPISVLSTDDLETLVKRAGKRVPPNPYGTPAEVFRERLLKLDPVTIFDLVDVRQELKRRGKALPARTENATDDEYRILCVKSPLLLTFSAYHRSTAVSLFGRASRDFGILESAFCEIVKAVETGDVVLNFLKREPVINGETADCLSPQR</sequence>
<feature type="region of interest" description="Disordered" evidence="9">
    <location>
        <begin position="1692"/>
        <end position="1773"/>
    </location>
</feature>
<feature type="compositionally biased region" description="Low complexity" evidence="9">
    <location>
        <begin position="410"/>
        <end position="422"/>
    </location>
</feature>
<comment type="similarity">
    <text evidence="1">Belongs to the RBR family.</text>
</comment>
<name>A0A7R9F299_9NEOP</name>
<dbReference type="SMART" id="SM00647">
    <property type="entry name" value="IBR"/>
    <property type="match status" value="2"/>
</dbReference>
<evidence type="ECO:0000256" key="7">
    <source>
        <dbReference type="ARBA" id="ARBA00022833"/>
    </source>
</evidence>
<feature type="compositionally biased region" description="Polar residues" evidence="9">
    <location>
        <begin position="1923"/>
        <end position="1934"/>
    </location>
</feature>
<feature type="compositionally biased region" description="Polar residues" evidence="9">
    <location>
        <begin position="1713"/>
        <end position="1724"/>
    </location>
</feature>
<feature type="compositionally biased region" description="Basic and acidic residues" evidence="9">
    <location>
        <begin position="2074"/>
        <end position="2090"/>
    </location>
</feature>
<feature type="domain" description="RING-type" evidence="11">
    <location>
        <begin position="2286"/>
        <end position="2525"/>
    </location>
</feature>
<feature type="compositionally biased region" description="Polar residues" evidence="9">
    <location>
        <begin position="1872"/>
        <end position="1888"/>
    </location>
</feature>
<evidence type="ECO:0000256" key="5">
    <source>
        <dbReference type="ARBA" id="ARBA00022771"/>
    </source>
</evidence>
<dbReference type="InterPro" id="IPR047542">
    <property type="entry name" value="Rcat_RBR_RNF31-like"/>
</dbReference>
<dbReference type="GO" id="GO:0071797">
    <property type="term" value="C:LUBAC complex"/>
    <property type="evidence" value="ECO:0007669"/>
    <property type="project" value="InterPro"/>
</dbReference>
<feature type="compositionally biased region" description="Low complexity" evidence="9">
    <location>
        <begin position="243"/>
        <end position="253"/>
    </location>
</feature>
<feature type="compositionally biased region" description="Polar residues" evidence="9">
    <location>
        <begin position="43"/>
        <end position="56"/>
    </location>
</feature>
<dbReference type="PANTHER" id="PTHR16004:SF2">
    <property type="entry name" value="E3 UBIQUITIN-PROTEIN LIGASE LUBEL"/>
    <property type="match status" value="1"/>
</dbReference>
<dbReference type="InterPro" id="IPR001876">
    <property type="entry name" value="Znf_RanBP2"/>
</dbReference>
<dbReference type="CDD" id="cd20337">
    <property type="entry name" value="BRcat_RBR_HOIP"/>
    <property type="match status" value="1"/>
</dbReference>
<dbReference type="Pfam" id="PF01485">
    <property type="entry name" value="IBR"/>
    <property type="match status" value="1"/>
</dbReference>
<evidence type="ECO:0000313" key="12">
    <source>
        <dbReference type="EMBL" id="CAD7444813.1"/>
    </source>
</evidence>
<dbReference type="PROSITE" id="PS50089">
    <property type="entry name" value="ZF_RING_2"/>
    <property type="match status" value="1"/>
</dbReference>
<organism evidence="12">
    <name type="scientific">Timema bartmani</name>
    <dbReference type="NCBI Taxonomy" id="61472"/>
    <lineage>
        <taxon>Eukaryota</taxon>
        <taxon>Metazoa</taxon>
        <taxon>Ecdysozoa</taxon>
        <taxon>Arthropoda</taxon>
        <taxon>Hexapoda</taxon>
        <taxon>Insecta</taxon>
        <taxon>Pterygota</taxon>
        <taxon>Neoptera</taxon>
        <taxon>Polyneoptera</taxon>
        <taxon>Phasmatodea</taxon>
        <taxon>Timematodea</taxon>
        <taxon>Timematoidea</taxon>
        <taxon>Timematidae</taxon>
        <taxon>Timema</taxon>
    </lineage>
</organism>
<dbReference type="InterPro" id="IPR032065">
    <property type="entry name" value="RNF31-UBA"/>
</dbReference>
<keyword evidence="4" id="KW-0677">Repeat</keyword>
<feature type="compositionally biased region" description="Polar residues" evidence="9">
    <location>
        <begin position="2022"/>
        <end position="2072"/>
    </location>
</feature>
<evidence type="ECO:0000259" key="10">
    <source>
        <dbReference type="PROSITE" id="PS50089"/>
    </source>
</evidence>
<dbReference type="Gene3D" id="6.10.140.1100">
    <property type="match status" value="1"/>
</dbReference>
<feature type="compositionally biased region" description="Polar residues" evidence="9">
    <location>
        <begin position="1522"/>
        <end position="1537"/>
    </location>
</feature>
<dbReference type="GO" id="GO:0008270">
    <property type="term" value="F:zinc ion binding"/>
    <property type="evidence" value="ECO:0007669"/>
    <property type="project" value="UniProtKB-KW"/>
</dbReference>
<dbReference type="InterPro" id="IPR013083">
    <property type="entry name" value="Znf_RING/FYVE/PHD"/>
</dbReference>
<dbReference type="Pfam" id="PF16678">
    <property type="entry name" value="UBA_HOIP"/>
    <property type="match status" value="1"/>
</dbReference>
<feature type="compositionally biased region" description="Polar residues" evidence="9">
    <location>
        <begin position="708"/>
        <end position="752"/>
    </location>
</feature>
<evidence type="ECO:0008006" key="13">
    <source>
        <dbReference type="Google" id="ProtNLM"/>
    </source>
</evidence>
<feature type="compositionally biased region" description="Basic and acidic residues" evidence="9">
    <location>
        <begin position="2217"/>
        <end position="2228"/>
    </location>
</feature>
<feature type="compositionally biased region" description="Basic and acidic residues" evidence="9">
    <location>
        <begin position="628"/>
        <end position="649"/>
    </location>
</feature>
<feature type="compositionally biased region" description="Basic and acidic residues" evidence="9">
    <location>
        <begin position="831"/>
        <end position="847"/>
    </location>
</feature>
<feature type="compositionally biased region" description="Polar residues" evidence="9">
    <location>
        <begin position="423"/>
        <end position="441"/>
    </location>
</feature>
<feature type="compositionally biased region" description="Low complexity" evidence="9">
    <location>
        <begin position="579"/>
        <end position="608"/>
    </location>
</feature>
<keyword evidence="6" id="KW-0833">Ubl conjugation pathway</keyword>
<feature type="compositionally biased region" description="Acidic residues" evidence="9">
    <location>
        <begin position="1805"/>
        <end position="1836"/>
    </location>
</feature>
<feature type="region of interest" description="Disordered" evidence="9">
    <location>
        <begin position="1"/>
        <end position="260"/>
    </location>
</feature>
<evidence type="ECO:0000256" key="4">
    <source>
        <dbReference type="ARBA" id="ARBA00022737"/>
    </source>
</evidence>
<feature type="region of interest" description="Disordered" evidence="9">
    <location>
        <begin position="1805"/>
        <end position="2104"/>
    </location>
</feature>
<feature type="compositionally biased region" description="Polar residues" evidence="9">
    <location>
        <begin position="1742"/>
        <end position="1764"/>
    </location>
</feature>
<dbReference type="InterPro" id="IPR044066">
    <property type="entry name" value="TRIAD_supradom"/>
</dbReference>
<dbReference type="GO" id="GO:0097039">
    <property type="term" value="P:protein linear polyubiquitination"/>
    <property type="evidence" value="ECO:0007669"/>
    <property type="project" value="TreeGrafter"/>
</dbReference>
<feature type="compositionally biased region" description="Basic and acidic residues" evidence="9">
    <location>
        <begin position="1725"/>
        <end position="1741"/>
    </location>
</feature>
<feature type="domain" description="RING-type" evidence="10">
    <location>
        <begin position="2290"/>
        <end position="2344"/>
    </location>
</feature>
<keyword evidence="3" id="KW-0479">Metal-binding</keyword>
<evidence type="ECO:0000256" key="3">
    <source>
        <dbReference type="ARBA" id="ARBA00022723"/>
    </source>
</evidence>
<reference evidence="12" key="1">
    <citation type="submission" date="2020-11" db="EMBL/GenBank/DDBJ databases">
        <authorList>
            <person name="Tran Van P."/>
        </authorList>
    </citation>
    <scope>NUCLEOTIDE SEQUENCE</scope>
</reference>
<feature type="region of interest" description="Disordered" evidence="9">
    <location>
        <begin position="1215"/>
        <end position="1235"/>
    </location>
</feature>
<dbReference type="EMBL" id="OD566885">
    <property type="protein sequence ID" value="CAD7444813.1"/>
    <property type="molecule type" value="Genomic_DNA"/>
</dbReference>
<dbReference type="CDD" id="cd16631">
    <property type="entry name" value="mRING-HC-C4C4_RBR_HOIP"/>
    <property type="match status" value="1"/>
</dbReference>
<dbReference type="Gene3D" id="1.10.8.10">
    <property type="entry name" value="DNA helicase RuvA subunit, C-terminal domain"/>
    <property type="match status" value="1"/>
</dbReference>
<dbReference type="Pfam" id="PF22191">
    <property type="entry name" value="IBR_1"/>
    <property type="match status" value="1"/>
</dbReference>
<evidence type="ECO:0000256" key="9">
    <source>
        <dbReference type="SAM" id="MobiDB-lite"/>
    </source>
</evidence>
<dbReference type="GO" id="GO:0061630">
    <property type="term" value="F:ubiquitin protein ligase activity"/>
    <property type="evidence" value="ECO:0007669"/>
    <property type="project" value="TreeGrafter"/>
</dbReference>
<feature type="compositionally biased region" description="Polar residues" evidence="9">
    <location>
        <begin position="849"/>
        <end position="865"/>
    </location>
</feature>
<dbReference type="SMART" id="SM00547">
    <property type="entry name" value="ZnF_RBZ"/>
    <property type="match status" value="1"/>
</dbReference>
<dbReference type="Gene3D" id="3.30.40.10">
    <property type="entry name" value="Zinc/RING finger domain, C3HC4 (zinc finger)"/>
    <property type="match status" value="1"/>
</dbReference>
<dbReference type="PROSITE" id="PS01358">
    <property type="entry name" value="ZF_RANBP2_1"/>
    <property type="match status" value="1"/>
</dbReference>
<dbReference type="SUPFAM" id="SSF57850">
    <property type="entry name" value="RING/U-box"/>
    <property type="match status" value="3"/>
</dbReference>
<feature type="compositionally biased region" description="Low complexity" evidence="9">
    <location>
        <begin position="917"/>
        <end position="928"/>
    </location>
</feature>